<dbReference type="CDD" id="cd00190">
    <property type="entry name" value="Tryp_SPc"/>
    <property type="match status" value="1"/>
</dbReference>
<accession>A0A8T0FM11</accession>
<dbReference type="PANTHER" id="PTHR24260">
    <property type="match status" value="1"/>
</dbReference>
<dbReference type="PROSITE" id="PS00134">
    <property type="entry name" value="TRYPSIN_HIS"/>
    <property type="match status" value="1"/>
</dbReference>
<evidence type="ECO:0000256" key="2">
    <source>
        <dbReference type="ARBA" id="ARBA00023157"/>
    </source>
</evidence>
<evidence type="ECO:0000256" key="3">
    <source>
        <dbReference type="ARBA" id="ARBA00023180"/>
    </source>
</evidence>
<name>A0A8T0FM11_ARGBR</name>
<evidence type="ECO:0000313" key="7">
    <source>
        <dbReference type="Proteomes" id="UP000807504"/>
    </source>
</evidence>
<comment type="caution">
    <text evidence="6">The sequence shown here is derived from an EMBL/GenBank/DDBJ whole genome shotgun (WGS) entry which is preliminary data.</text>
</comment>
<sequence length="755" mass="85263">MYEPIKKVPFTSSIESELPVVVDSLSKKDKPVKVEPSTSYSMYEPIKKVPFTSSIESELPVVVDSLSKKDKPVKVEPSTSYSTFTSSIESELPVVVDSLSKKDKPMKVEPSTSYSMYEPIKKVPFTSSIESELPVVVDSLSKKDKPVKVEPSTSYSMYEPIKKVPFTSSIESELPVVVDSLSKKDKPVKVEPSTSYSMYEPIKKVPFTSATKSELPVVVDYLKDKSVIVEPAASYMYKSVKAKPFKDGNVVIDAPNYSVGFDSFYKLKEPEHEAPVVVEALVRREKPTFQVENFERPVVVEALVRREKPTFQVENFERPVVIEALVRRNPTYENKRIKEDEVLPRNLPQPIKESILSTDNENFNIPVIEALTFEEGIDSNKNSKQESITFGETHGFNDSDMDNMDENGDDGSAIGFDKSRFARSLPVNSDVFSILTNVKEKEKFKFKSCVTPKNETGNCMPIQQCSVSSIISNIDELLRNVCLVDEVFIGVCCPEFPVETVRVDWEELKPNKAILNEKKSSQILKECGRLPLMVTNRDPWPWMASLIAKSSDKIFCGGALIQEQYVLTAAHCTIRIPRNQILVRLGRPASENRSEPDFEVIEIKRHAGYNPRTMQNDIALLKLSRPVQLGDFRRVVCLSEENESKEGLVNESASLLRWKETPGEIKDVEPLLVISPRECQSRMRTAISDSILCTEPRTDETMCNADSGAPLIIAKDDKFEVIGILTWNRNDCDERFPTVFTRISSYRRWIEKLAS</sequence>
<dbReference type="Pfam" id="PF00089">
    <property type="entry name" value="Trypsin"/>
    <property type="match status" value="1"/>
</dbReference>
<dbReference type="PRINTS" id="PR00722">
    <property type="entry name" value="CHYMOTRYPSIN"/>
</dbReference>
<keyword evidence="6" id="KW-0378">Hydrolase</keyword>
<keyword evidence="2" id="KW-1015">Disulfide bond</keyword>
<dbReference type="GO" id="GO:0006508">
    <property type="term" value="P:proteolysis"/>
    <property type="evidence" value="ECO:0007669"/>
    <property type="project" value="UniProtKB-KW"/>
</dbReference>
<dbReference type="InterPro" id="IPR043504">
    <property type="entry name" value="Peptidase_S1_PA_chymotrypsin"/>
</dbReference>
<evidence type="ECO:0000256" key="1">
    <source>
        <dbReference type="ARBA" id="ARBA00022729"/>
    </source>
</evidence>
<evidence type="ECO:0000256" key="4">
    <source>
        <dbReference type="ARBA" id="ARBA00024195"/>
    </source>
</evidence>
<dbReference type="InterPro" id="IPR001314">
    <property type="entry name" value="Peptidase_S1A"/>
</dbReference>
<dbReference type="SMART" id="SM00020">
    <property type="entry name" value="Tryp_SPc"/>
    <property type="match status" value="1"/>
</dbReference>
<dbReference type="InterPro" id="IPR051333">
    <property type="entry name" value="CLIP_Serine_Protease"/>
</dbReference>
<keyword evidence="1" id="KW-0732">Signal</keyword>
<keyword evidence="7" id="KW-1185">Reference proteome</keyword>
<dbReference type="SUPFAM" id="SSF50494">
    <property type="entry name" value="Trypsin-like serine proteases"/>
    <property type="match status" value="1"/>
</dbReference>
<dbReference type="GO" id="GO:0004252">
    <property type="term" value="F:serine-type endopeptidase activity"/>
    <property type="evidence" value="ECO:0007669"/>
    <property type="project" value="InterPro"/>
</dbReference>
<evidence type="ECO:0000313" key="6">
    <source>
        <dbReference type="EMBL" id="KAF8791542.1"/>
    </source>
</evidence>
<dbReference type="Proteomes" id="UP000807504">
    <property type="component" value="Unassembled WGS sequence"/>
</dbReference>
<comment type="similarity">
    <text evidence="4">Belongs to the peptidase S1 family. CLIP subfamily.</text>
</comment>
<keyword evidence="3" id="KW-0325">Glycoprotein</keyword>
<dbReference type="InterPro" id="IPR009003">
    <property type="entry name" value="Peptidase_S1_PA"/>
</dbReference>
<dbReference type="InterPro" id="IPR001254">
    <property type="entry name" value="Trypsin_dom"/>
</dbReference>
<dbReference type="AlphaFoldDB" id="A0A8T0FM11"/>
<evidence type="ECO:0000259" key="5">
    <source>
        <dbReference type="PROSITE" id="PS50240"/>
    </source>
</evidence>
<dbReference type="InterPro" id="IPR018114">
    <property type="entry name" value="TRYPSIN_HIS"/>
</dbReference>
<dbReference type="EMBL" id="JABXBU010000011">
    <property type="protein sequence ID" value="KAF8791542.1"/>
    <property type="molecule type" value="Genomic_DNA"/>
</dbReference>
<reference evidence="6" key="1">
    <citation type="journal article" date="2020" name="bioRxiv">
        <title>Chromosome-level reference genome of the European wasp spider Argiope bruennichi: a resource for studies on range expansion and evolutionary adaptation.</title>
        <authorList>
            <person name="Sheffer M.M."/>
            <person name="Hoppe A."/>
            <person name="Krehenwinkel H."/>
            <person name="Uhl G."/>
            <person name="Kuss A.W."/>
            <person name="Jensen L."/>
            <person name="Jensen C."/>
            <person name="Gillespie R.G."/>
            <person name="Hoff K.J."/>
            <person name="Prost S."/>
        </authorList>
    </citation>
    <scope>NUCLEOTIDE SEQUENCE</scope>
</reference>
<keyword evidence="6" id="KW-0645">Protease</keyword>
<proteinExistence type="inferred from homology"/>
<dbReference type="PROSITE" id="PS50240">
    <property type="entry name" value="TRYPSIN_DOM"/>
    <property type="match status" value="1"/>
</dbReference>
<dbReference type="PANTHER" id="PTHR24260:SF136">
    <property type="entry name" value="GH08193P-RELATED"/>
    <property type="match status" value="1"/>
</dbReference>
<organism evidence="6 7">
    <name type="scientific">Argiope bruennichi</name>
    <name type="common">Wasp spider</name>
    <name type="synonym">Aranea bruennichi</name>
    <dbReference type="NCBI Taxonomy" id="94029"/>
    <lineage>
        <taxon>Eukaryota</taxon>
        <taxon>Metazoa</taxon>
        <taxon>Ecdysozoa</taxon>
        <taxon>Arthropoda</taxon>
        <taxon>Chelicerata</taxon>
        <taxon>Arachnida</taxon>
        <taxon>Araneae</taxon>
        <taxon>Araneomorphae</taxon>
        <taxon>Entelegynae</taxon>
        <taxon>Araneoidea</taxon>
        <taxon>Araneidae</taxon>
        <taxon>Argiope</taxon>
    </lineage>
</organism>
<gene>
    <name evidence="6" type="ORF">HNY73_006389</name>
</gene>
<dbReference type="FunFam" id="2.40.10.10:FF:000028">
    <property type="entry name" value="Serine protease easter"/>
    <property type="match status" value="1"/>
</dbReference>
<feature type="domain" description="Peptidase S1" evidence="5">
    <location>
        <begin position="514"/>
        <end position="755"/>
    </location>
</feature>
<dbReference type="Gene3D" id="2.40.10.10">
    <property type="entry name" value="Trypsin-like serine proteases"/>
    <property type="match status" value="2"/>
</dbReference>
<reference evidence="6" key="2">
    <citation type="submission" date="2020-06" db="EMBL/GenBank/DDBJ databases">
        <authorList>
            <person name="Sheffer M."/>
        </authorList>
    </citation>
    <scope>NUCLEOTIDE SEQUENCE</scope>
</reference>
<protein>
    <submittedName>
        <fullName evidence="6">Chymotrypsin-like protease CTRL-1 like protein</fullName>
    </submittedName>
</protein>